<evidence type="ECO:0000313" key="2">
    <source>
        <dbReference type="Proteomes" id="UP000199476"/>
    </source>
</evidence>
<dbReference type="RefSeq" id="WP_268762225.1">
    <property type="nucleotide sequence ID" value="NZ_FNGO01000005.1"/>
</dbReference>
<dbReference type="AlphaFoldDB" id="A0A1G9KUX9"/>
<evidence type="ECO:0000313" key="1">
    <source>
        <dbReference type="EMBL" id="SDL53364.1"/>
    </source>
</evidence>
<sequence length="41" mass="4369">MGSETVSAERITVKMSDSAAEYLEKKDVSEVTVHLKEVGGG</sequence>
<proteinExistence type="predicted"/>
<organism evidence="1 2">
    <name type="scientific">Halarsenatibacter silvermanii</name>
    <dbReference type="NCBI Taxonomy" id="321763"/>
    <lineage>
        <taxon>Bacteria</taxon>
        <taxon>Bacillati</taxon>
        <taxon>Bacillota</taxon>
        <taxon>Clostridia</taxon>
        <taxon>Halanaerobiales</taxon>
        <taxon>Halarsenatibacteraceae</taxon>
        <taxon>Halarsenatibacter</taxon>
    </lineage>
</organism>
<gene>
    <name evidence="1" type="ORF">SAMN04488692_105107</name>
</gene>
<keyword evidence="2" id="KW-1185">Reference proteome</keyword>
<accession>A0A1G9KUX9</accession>
<dbReference type="EMBL" id="FNGO01000005">
    <property type="protein sequence ID" value="SDL53364.1"/>
    <property type="molecule type" value="Genomic_DNA"/>
</dbReference>
<protein>
    <submittedName>
        <fullName evidence="1">Uncharacterized protein</fullName>
    </submittedName>
</protein>
<name>A0A1G9KUX9_9FIRM</name>
<dbReference type="STRING" id="321763.SAMN04488692_105107"/>
<dbReference type="Proteomes" id="UP000199476">
    <property type="component" value="Unassembled WGS sequence"/>
</dbReference>
<reference evidence="1 2" key="1">
    <citation type="submission" date="2016-10" db="EMBL/GenBank/DDBJ databases">
        <authorList>
            <person name="de Groot N.N."/>
        </authorList>
    </citation>
    <scope>NUCLEOTIDE SEQUENCE [LARGE SCALE GENOMIC DNA]</scope>
    <source>
        <strain evidence="1 2">SLAS-1</strain>
    </source>
</reference>